<keyword evidence="4" id="KW-0520">NAD</keyword>
<feature type="binding site" evidence="7">
    <location>
        <position position="289"/>
    </location>
    <ligand>
        <name>a divalent metal cation</name>
        <dbReference type="ChEBI" id="CHEBI:60240"/>
    </ligand>
</feature>
<accession>A0A0K6G180</accession>
<dbReference type="InterPro" id="IPR036291">
    <property type="entry name" value="NAD(P)-bd_dom_sf"/>
</dbReference>
<dbReference type="PIRSF" id="PIRSF000106">
    <property type="entry name" value="ME"/>
    <property type="match status" value="1"/>
</dbReference>
<feature type="binding site" evidence="6">
    <location>
        <position position="464"/>
    </location>
    <ligand>
        <name>(S)-malate</name>
        <dbReference type="ChEBI" id="CHEBI:15589"/>
    </ligand>
</feature>
<gene>
    <name evidence="11" type="ORF">RSOLAG22IIIB_00951</name>
</gene>
<evidence type="ECO:0000256" key="3">
    <source>
        <dbReference type="ARBA" id="ARBA00022723"/>
    </source>
</evidence>
<comment type="cofactor">
    <cofactor evidence="7">
        <name>Mg(2+)</name>
        <dbReference type="ChEBI" id="CHEBI:18420"/>
    </cofactor>
    <cofactor evidence="7">
        <name>Mn(2+)</name>
        <dbReference type="ChEBI" id="CHEBI:29035"/>
    </cofactor>
    <text evidence="7">Divalent metal cations. Prefers magnesium or manganese.</text>
</comment>
<dbReference type="PRINTS" id="PR00072">
    <property type="entry name" value="MALOXRDTASE"/>
</dbReference>
<evidence type="ECO:0000313" key="12">
    <source>
        <dbReference type="Proteomes" id="UP000044841"/>
    </source>
</evidence>
<proteinExistence type="inferred from homology"/>
<protein>
    <recommendedName>
        <fullName evidence="8">Malic enzyme</fullName>
    </recommendedName>
</protein>
<dbReference type="SUPFAM" id="SSF53223">
    <property type="entry name" value="Aminoacid dehydrogenase-like, N-terminal domain"/>
    <property type="match status" value="1"/>
</dbReference>
<feature type="domain" description="Malic enzyme NAD-binding" evidence="9">
    <location>
        <begin position="313"/>
        <end position="575"/>
    </location>
</feature>
<dbReference type="GO" id="GO:0004471">
    <property type="term" value="F:malate dehydrogenase (decarboxylating) (NAD+) activity"/>
    <property type="evidence" value="ECO:0007669"/>
    <property type="project" value="TreeGrafter"/>
</dbReference>
<dbReference type="Pfam" id="PF00390">
    <property type="entry name" value="malic"/>
    <property type="match status" value="1"/>
</dbReference>
<evidence type="ECO:0000259" key="9">
    <source>
        <dbReference type="SMART" id="SM00919"/>
    </source>
</evidence>
<name>A0A0K6G180_9AGAM</name>
<dbReference type="PANTHER" id="PTHR23406:SF34">
    <property type="entry name" value="NAD-DEPENDENT MALIC ENZYME, MITOCHONDRIAL"/>
    <property type="match status" value="1"/>
</dbReference>
<keyword evidence="3 7" id="KW-0479">Metal-binding</keyword>
<reference evidence="11 12" key="1">
    <citation type="submission" date="2015-07" db="EMBL/GenBank/DDBJ databases">
        <authorList>
            <person name="Noorani M."/>
        </authorList>
    </citation>
    <scope>NUCLEOTIDE SEQUENCE [LARGE SCALE GENOMIC DNA]</scope>
    <source>
        <strain evidence="11">BBA 69670</strain>
    </source>
</reference>
<evidence type="ECO:0000313" key="11">
    <source>
        <dbReference type="EMBL" id="CUA72286.1"/>
    </source>
</evidence>
<dbReference type="Gene3D" id="3.40.50.10380">
    <property type="entry name" value="Malic enzyme, N-terminal domain"/>
    <property type="match status" value="1"/>
</dbReference>
<dbReference type="EMBL" id="CYGV01001289">
    <property type="protein sequence ID" value="CUA72286.1"/>
    <property type="molecule type" value="Genomic_DNA"/>
</dbReference>
<evidence type="ECO:0000256" key="1">
    <source>
        <dbReference type="ARBA" id="ARBA00001936"/>
    </source>
</evidence>
<evidence type="ECO:0000256" key="8">
    <source>
        <dbReference type="RuleBase" id="RU003426"/>
    </source>
</evidence>
<dbReference type="GO" id="GO:0046872">
    <property type="term" value="F:metal ion binding"/>
    <property type="evidence" value="ECO:0007669"/>
    <property type="project" value="UniProtKB-KW"/>
</dbReference>
<dbReference type="InterPro" id="IPR015884">
    <property type="entry name" value="Malic_enzyme_CS"/>
</dbReference>
<dbReference type="NCBIfam" id="NF010052">
    <property type="entry name" value="PRK13529.1"/>
    <property type="match status" value="1"/>
</dbReference>
<dbReference type="AlphaFoldDB" id="A0A0K6G180"/>
<dbReference type="SMART" id="SM00919">
    <property type="entry name" value="Malic_M"/>
    <property type="match status" value="1"/>
</dbReference>
<dbReference type="PROSITE" id="PS00331">
    <property type="entry name" value="MALIC_ENZYMES"/>
    <property type="match status" value="1"/>
</dbReference>
<feature type="binding site" evidence="7">
    <location>
        <position position="288"/>
    </location>
    <ligand>
        <name>a divalent metal cation</name>
        <dbReference type="ChEBI" id="CHEBI:60240"/>
    </ligand>
</feature>
<dbReference type="Pfam" id="PF03949">
    <property type="entry name" value="Malic_M"/>
    <property type="match status" value="1"/>
</dbReference>
<feature type="domain" description="Malic enzyme N-terminal" evidence="10">
    <location>
        <begin position="110"/>
        <end position="303"/>
    </location>
</feature>
<dbReference type="GO" id="GO:0005829">
    <property type="term" value="C:cytosol"/>
    <property type="evidence" value="ECO:0007669"/>
    <property type="project" value="TreeGrafter"/>
</dbReference>
<evidence type="ECO:0000256" key="5">
    <source>
        <dbReference type="PIRSR" id="PIRSR000106-1"/>
    </source>
</evidence>
<keyword evidence="12" id="KW-1185">Reference proteome</keyword>
<feature type="binding site" evidence="6">
    <location>
        <position position="509"/>
    </location>
    <ligand>
        <name>(S)-malate</name>
        <dbReference type="ChEBI" id="CHEBI:15589"/>
    </ligand>
</feature>
<dbReference type="InterPro" id="IPR046346">
    <property type="entry name" value="Aminoacid_DH-like_N_sf"/>
</dbReference>
<dbReference type="Gene3D" id="3.40.50.720">
    <property type="entry name" value="NAD(P)-binding Rossmann-like Domain"/>
    <property type="match status" value="1"/>
</dbReference>
<evidence type="ECO:0000259" key="10">
    <source>
        <dbReference type="SMART" id="SM01274"/>
    </source>
</evidence>
<dbReference type="Proteomes" id="UP000044841">
    <property type="component" value="Unassembled WGS sequence"/>
</dbReference>
<dbReference type="GO" id="GO:0005739">
    <property type="term" value="C:mitochondrion"/>
    <property type="evidence" value="ECO:0007669"/>
    <property type="project" value="TreeGrafter"/>
</dbReference>
<evidence type="ECO:0000256" key="7">
    <source>
        <dbReference type="PIRSR" id="PIRSR000106-3"/>
    </source>
</evidence>
<dbReference type="SUPFAM" id="SSF51735">
    <property type="entry name" value="NAD(P)-binding Rossmann-fold domains"/>
    <property type="match status" value="1"/>
</dbReference>
<dbReference type="InterPro" id="IPR037062">
    <property type="entry name" value="Malic_N_dom_sf"/>
</dbReference>
<comment type="similarity">
    <text evidence="2 8">Belongs to the malic enzymes family.</text>
</comment>
<feature type="binding site" evidence="7">
    <location>
        <position position="312"/>
    </location>
    <ligand>
        <name>a divalent metal cation</name>
        <dbReference type="ChEBI" id="CHEBI:60240"/>
    </ligand>
</feature>
<dbReference type="GO" id="GO:0006108">
    <property type="term" value="P:malate metabolic process"/>
    <property type="evidence" value="ECO:0007669"/>
    <property type="project" value="TreeGrafter"/>
</dbReference>
<feature type="active site" description="Proton donor" evidence="5">
    <location>
        <position position="133"/>
    </location>
</feature>
<dbReference type="PANTHER" id="PTHR23406">
    <property type="entry name" value="MALIC ENZYME-RELATED"/>
    <property type="match status" value="1"/>
</dbReference>
<keyword evidence="8" id="KW-0560">Oxidoreductase</keyword>
<dbReference type="FunFam" id="3.40.50.10380:FF:000009">
    <property type="entry name" value="NAD-dependent malic enzyme"/>
    <property type="match status" value="1"/>
</dbReference>
<evidence type="ECO:0000256" key="2">
    <source>
        <dbReference type="ARBA" id="ARBA00008785"/>
    </source>
</evidence>
<evidence type="ECO:0000256" key="6">
    <source>
        <dbReference type="PIRSR" id="PIRSR000106-2"/>
    </source>
</evidence>
<feature type="active site" description="Proton acceptor" evidence="5">
    <location>
        <position position="217"/>
    </location>
</feature>
<organism evidence="11 12">
    <name type="scientific">Rhizoctonia solani</name>
    <dbReference type="NCBI Taxonomy" id="456999"/>
    <lineage>
        <taxon>Eukaryota</taxon>
        <taxon>Fungi</taxon>
        <taxon>Dikarya</taxon>
        <taxon>Basidiomycota</taxon>
        <taxon>Agaricomycotina</taxon>
        <taxon>Agaricomycetes</taxon>
        <taxon>Cantharellales</taxon>
        <taxon>Ceratobasidiaceae</taxon>
        <taxon>Rhizoctonia</taxon>
    </lineage>
</organism>
<dbReference type="InterPro" id="IPR012302">
    <property type="entry name" value="Malic_NAD-bd"/>
</dbReference>
<dbReference type="SMART" id="SM01274">
    <property type="entry name" value="malic"/>
    <property type="match status" value="1"/>
</dbReference>
<evidence type="ECO:0000256" key="4">
    <source>
        <dbReference type="ARBA" id="ARBA00023027"/>
    </source>
</evidence>
<sequence>MLRRVVSSGVSYRAQVQRITSARSVTIASATSATKNLVPIKTNLRADALLNTPRLNKGAAFSREERAIFGLEGFLPYDIHTLEIQVERAWNQLQKQPSNLLKHAFLASLRDQNQVLFYRIMQDHLPELLSILYTPTAGEAIQQFSHLFRRPIGCFLSYPNADGMRAQLEAHVESLNYDPDVSDPNEGPIDLIVVTDSEAILGIGDQGVGGITIATSKAALYTLGAGLNPNRILPVVLDVGTDNHLLFSDPLYMGWKHTRVRGEPYDRFVDKFIKHVSALFPDALIHFEDFGNNNAQRLLDKYQSHVPVFNDDIQGTGAVVLAAAMSALRITGEKLSDSRIVLYGAGSAGMGIVNQIRQGMILVDGLTRGEANKRFWCLDADGLLLKSSLSLRPGQEEYARDPNEVQGWKRETPEQEALRLIDVVREVKPTILIGTSTHAKGFTEEVVREMAKGCERPVILPLSNPTSLAEIDPADAMAWTDYKALCATGSPFPLIRMPDGTTHKISEANNAICYPALGLGTVISRSRTLSPGMIMAGVQALAELAPNDNKSLLPDLADVRSVSVHIAAAVVRRAIEEGHARIQFQGDNADMEEFIKKRMWDATYRPLELI</sequence>
<dbReference type="GO" id="GO:0051287">
    <property type="term" value="F:NAD binding"/>
    <property type="evidence" value="ECO:0007669"/>
    <property type="project" value="InterPro"/>
</dbReference>
<dbReference type="InterPro" id="IPR012301">
    <property type="entry name" value="Malic_N_dom"/>
</dbReference>
<dbReference type="InterPro" id="IPR001891">
    <property type="entry name" value="Malic_OxRdtase"/>
</dbReference>
<comment type="cofactor">
    <cofactor evidence="1">
        <name>Mn(2+)</name>
        <dbReference type="ChEBI" id="CHEBI:29035"/>
    </cofactor>
</comment>